<organism evidence="1">
    <name type="scientific">uncultured Rubrobacteraceae bacterium</name>
    <dbReference type="NCBI Taxonomy" id="349277"/>
    <lineage>
        <taxon>Bacteria</taxon>
        <taxon>Bacillati</taxon>
        <taxon>Actinomycetota</taxon>
        <taxon>Rubrobacteria</taxon>
        <taxon>Rubrobacterales</taxon>
        <taxon>Rubrobacteraceae</taxon>
        <taxon>environmental samples</taxon>
    </lineage>
</organism>
<name>A0A6J4RET9_9ACTN</name>
<dbReference type="EMBL" id="CADCVE010000108">
    <property type="protein sequence ID" value="CAA9466946.1"/>
    <property type="molecule type" value="Genomic_DNA"/>
</dbReference>
<gene>
    <name evidence="1" type="ORF">AVDCRST_MAG28-4189</name>
</gene>
<dbReference type="AlphaFoldDB" id="A0A6J4RET9"/>
<proteinExistence type="predicted"/>
<sequence>MDMRVSKLSDWSTIQGIDILITPEANSASAAIVNVRSTWGTPHLDSFIHAFNL</sequence>
<evidence type="ECO:0000313" key="1">
    <source>
        <dbReference type="EMBL" id="CAA9466946.1"/>
    </source>
</evidence>
<accession>A0A6J4RET9</accession>
<reference evidence="1" key="1">
    <citation type="submission" date="2020-02" db="EMBL/GenBank/DDBJ databases">
        <authorList>
            <person name="Meier V. D."/>
        </authorList>
    </citation>
    <scope>NUCLEOTIDE SEQUENCE</scope>
    <source>
        <strain evidence="1">AVDCRST_MAG28</strain>
    </source>
</reference>
<protein>
    <submittedName>
        <fullName evidence="1">Uncharacterized protein</fullName>
    </submittedName>
</protein>